<proteinExistence type="predicted"/>
<feature type="compositionally biased region" description="Basic and acidic residues" evidence="3">
    <location>
        <begin position="183"/>
        <end position="215"/>
    </location>
</feature>
<feature type="compositionally biased region" description="Basic and acidic residues" evidence="3">
    <location>
        <begin position="152"/>
        <end position="162"/>
    </location>
</feature>
<dbReference type="GO" id="GO:0003723">
    <property type="term" value="F:RNA binding"/>
    <property type="evidence" value="ECO:0007669"/>
    <property type="project" value="UniProtKB-UniRule"/>
</dbReference>
<feature type="compositionally biased region" description="Basic and acidic residues" evidence="3">
    <location>
        <begin position="249"/>
        <end position="259"/>
    </location>
</feature>
<dbReference type="EMBL" id="CAMXCT020002024">
    <property type="protein sequence ID" value="CAL1148396.1"/>
    <property type="molecule type" value="Genomic_DNA"/>
</dbReference>
<dbReference type="OrthoDB" id="447775at2759"/>
<gene>
    <name evidence="5" type="ORF">C1SCF055_LOCUS21628</name>
</gene>
<dbReference type="InterPro" id="IPR035979">
    <property type="entry name" value="RBD_domain_sf"/>
</dbReference>
<organism evidence="5">
    <name type="scientific">Cladocopium goreaui</name>
    <dbReference type="NCBI Taxonomy" id="2562237"/>
    <lineage>
        <taxon>Eukaryota</taxon>
        <taxon>Sar</taxon>
        <taxon>Alveolata</taxon>
        <taxon>Dinophyceae</taxon>
        <taxon>Suessiales</taxon>
        <taxon>Symbiodiniaceae</taxon>
        <taxon>Cladocopium</taxon>
    </lineage>
</organism>
<reference evidence="5" key="1">
    <citation type="submission" date="2022-10" db="EMBL/GenBank/DDBJ databases">
        <authorList>
            <person name="Chen Y."/>
            <person name="Dougan E. K."/>
            <person name="Chan C."/>
            <person name="Rhodes N."/>
            <person name="Thang M."/>
        </authorList>
    </citation>
    <scope>NUCLEOTIDE SEQUENCE</scope>
</reference>
<keyword evidence="1 2" id="KW-0694">RNA-binding</keyword>
<evidence type="ECO:0000256" key="1">
    <source>
        <dbReference type="ARBA" id="ARBA00022884"/>
    </source>
</evidence>
<sequence>MSGIDKTASDDVRRTGELQDTARQQLNASLEIALQLSGHSLLRRKVKVELWTDDPDAAAAMGAKPLKPYTGPLPEEGPYKVIVRGLDKSVTQRDLGYFFWDRDCECEGVMYPLKNERHAGTVEFKDQESLRKALGLNSAVFKGREITVSIMTKEDNKPEPARRLGSSGGAPGAGGGGKGMGKSRGDDRGMGRREDRGPPSRAEFGSERPRLELKPRSKPMPGDAGYQEDSPPRASGRPDPFGGARYRTTRADADDNWRR</sequence>
<evidence type="ECO:0000313" key="5">
    <source>
        <dbReference type="EMBL" id="CAI3995021.1"/>
    </source>
</evidence>
<dbReference type="Gene3D" id="3.30.70.330">
    <property type="match status" value="1"/>
</dbReference>
<evidence type="ECO:0000256" key="2">
    <source>
        <dbReference type="PROSITE-ProRule" id="PRU00176"/>
    </source>
</evidence>
<evidence type="ECO:0000313" key="6">
    <source>
        <dbReference type="EMBL" id="CAL4782333.1"/>
    </source>
</evidence>
<feature type="compositionally biased region" description="Gly residues" evidence="3">
    <location>
        <begin position="166"/>
        <end position="182"/>
    </location>
</feature>
<dbReference type="PROSITE" id="PS50102">
    <property type="entry name" value="RRM"/>
    <property type="match status" value="1"/>
</dbReference>
<dbReference type="InterPro" id="IPR012677">
    <property type="entry name" value="Nucleotide-bd_a/b_plait_sf"/>
</dbReference>
<evidence type="ECO:0000313" key="7">
    <source>
        <dbReference type="Proteomes" id="UP001152797"/>
    </source>
</evidence>
<accession>A0A9P1CRK1</accession>
<dbReference type="InterPro" id="IPR000504">
    <property type="entry name" value="RRM_dom"/>
</dbReference>
<dbReference type="Pfam" id="PF00076">
    <property type="entry name" value="RRM_1"/>
    <property type="match status" value="1"/>
</dbReference>
<dbReference type="EMBL" id="CAMXCT030002024">
    <property type="protein sequence ID" value="CAL4782333.1"/>
    <property type="molecule type" value="Genomic_DNA"/>
</dbReference>
<dbReference type="PANTHER" id="PTHR23236">
    <property type="entry name" value="EUKARYOTIC TRANSLATION INITIATION FACTOR 4B/4H"/>
    <property type="match status" value="1"/>
</dbReference>
<dbReference type="PANTHER" id="PTHR23236:SF11">
    <property type="entry name" value="EUKARYOTIC TRANSLATION INITIATION FACTOR 4H"/>
    <property type="match status" value="1"/>
</dbReference>
<protein>
    <submittedName>
        <fullName evidence="6">Probable RNA-binding protein sce3</fullName>
    </submittedName>
</protein>
<dbReference type="AlphaFoldDB" id="A0A9P1CRK1"/>
<keyword evidence="7" id="KW-1185">Reference proteome</keyword>
<evidence type="ECO:0000259" key="4">
    <source>
        <dbReference type="PROSITE" id="PS50102"/>
    </source>
</evidence>
<feature type="domain" description="RRM" evidence="4">
    <location>
        <begin position="79"/>
        <end position="153"/>
    </location>
</feature>
<dbReference type="SMART" id="SM00360">
    <property type="entry name" value="RRM"/>
    <property type="match status" value="1"/>
</dbReference>
<comment type="caution">
    <text evidence="5">The sequence shown here is derived from an EMBL/GenBank/DDBJ whole genome shotgun (WGS) entry which is preliminary data.</text>
</comment>
<dbReference type="EMBL" id="CAMXCT010002024">
    <property type="protein sequence ID" value="CAI3995021.1"/>
    <property type="molecule type" value="Genomic_DNA"/>
</dbReference>
<reference evidence="6 7" key="2">
    <citation type="submission" date="2024-05" db="EMBL/GenBank/DDBJ databases">
        <authorList>
            <person name="Chen Y."/>
            <person name="Shah S."/>
            <person name="Dougan E. K."/>
            <person name="Thang M."/>
            <person name="Chan C."/>
        </authorList>
    </citation>
    <scope>NUCLEOTIDE SEQUENCE [LARGE SCALE GENOMIC DNA]</scope>
</reference>
<dbReference type="Proteomes" id="UP001152797">
    <property type="component" value="Unassembled WGS sequence"/>
</dbReference>
<feature type="region of interest" description="Disordered" evidence="3">
    <location>
        <begin position="151"/>
        <end position="259"/>
    </location>
</feature>
<name>A0A9P1CRK1_9DINO</name>
<dbReference type="SUPFAM" id="SSF54928">
    <property type="entry name" value="RNA-binding domain, RBD"/>
    <property type="match status" value="1"/>
</dbReference>
<evidence type="ECO:0000256" key="3">
    <source>
        <dbReference type="SAM" id="MobiDB-lite"/>
    </source>
</evidence>